<keyword evidence="1" id="KW-0472">Membrane</keyword>
<sequence length="95" mass="10773">MYVKSTVLRTFSGNFLQSSIVIKKKRRKNPTLLKVLRAQTGRRAKQLLLTLMTSLTQQFAVLLLAHPLAALLDDRTHLKPPFICKVCNLPNVTPF</sequence>
<dbReference type="PATRIC" id="fig|2702.99.peg.629"/>
<evidence type="ECO:0000256" key="1">
    <source>
        <dbReference type="SAM" id="Phobius"/>
    </source>
</evidence>
<keyword evidence="1" id="KW-0812">Transmembrane</keyword>
<keyword evidence="1" id="KW-1133">Transmembrane helix</keyword>
<reference evidence="2 3" key="1">
    <citation type="submission" date="2016-01" db="EMBL/GenBank/DDBJ databases">
        <authorList>
            <person name="Oliw E.H."/>
        </authorList>
    </citation>
    <scope>NUCLEOTIDE SEQUENCE [LARGE SCALE GENOMIC DNA]</scope>
    <source>
        <strain evidence="2 3">GED7760B</strain>
    </source>
</reference>
<dbReference type="Proteomes" id="UP000070558">
    <property type="component" value="Unassembled WGS sequence"/>
</dbReference>
<evidence type="ECO:0000313" key="2">
    <source>
        <dbReference type="EMBL" id="KXA18354.1"/>
    </source>
</evidence>
<feature type="transmembrane region" description="Helical" evidence="1">
    <location>
        <begin position="47"/>
        <end position="72"/>
    </location>
</feature>
<protein>
    <submittedName>
        <fullName evidence="2">Uncharacterized protein</fullName>
    </submittedName>
</protein>
<organism evidence="2 3">
    <name type="scientific">Gardnerella vaginalis</name>
    <dbReference type="NCBI Taxonomy" id="2702"/>
    <lineage>
        <taxon>Bacteria</taxon>
        <taxon>Bacillati</taxon>
        <taxon>Actinomycetota</taxon>
        <taxon>Actinomycetes</taxon>
        <taxon>Bifidobacteriales</taxon>
        <taxon>Bifidobacteriaceae</taxon>
        <taxon>Gardnerella</taxon>
    </lineage>
</organism>
<dbReference type="AlphaFoldDB" id="A0A133NPY6"/>
<evidence type="ECO:0000313" key="3">
    <source>
        <dbReference type="Proteomes" id="UP000070558"/>
    </source>
</evidence>
<comment type="caution">
    <text evidence="2">The sequence shown here is derived from an EMBL/GenBank/DDBJ whole genome shotgun (WGS) entry which is preliminary data.</text>
</comment>
<accession>A0A133NPY6</accession>
<name>A0A133NPY6_GARVA</name>
<dbReference type="EMBL" id="LRQA01000033">
    <property type="protein sequence ID" value="KXA18354.1"/>
    <property type="molecule type" value="Genomic_DNA"/>
</dbReference>
<proteinExistence type="predicted"/>
<gene>
    <name evidence="2" type="ORF">HMPREF3216_00642</name>
</gene>